<evidence type="ECO:0000313" key="12">
    <source>
        <dbReference type="Proteomes" id="UP000265200"/>
    </source>
</evidence>
<evidence type="ECO:0000313" key="11">
    <source>
        <dbReference type="Ensembl" id="ENSORLP00015030319.1"/>
    </source>
</evidence>
<evidence type="ECO:0000256" key="3">
    <source>
        <dbReference type="ARBA" id="ARBA00022729"/>
    </source>
</evidence>
<evidence type="ECO:0000256" key="7">
    <source>
        <dbReference type="ARBA" id="ARBA00023180"/>
    </source>
</evidence>
<sequence>MVSTALTWIASSFLLGVWVSASAQVLPPRNLSVRWINAFQPEFSWEPPPHPVTNCTYILFYRGKPDYSGENILDINEQKTKADPFVMDGGFLRWSVKTSCDGRESEEAVMEVTQPELVQDLQCYGYTAAIMKCSWSPAADAPDVAFFWTNAPGSSPVQECSSYSQVQDQKRGCDVQISKDKEFFILMNGTLNSTAVRNTFGWHSYTLVRPPPLNWNVTKSGKTFQIRWIPPSVLTLTQWKFLINLTECGETKDIRVQAQMSYVLDVKRQCAYCMTIRAESRKGNSLTSQEACFEADAENNSLLYAAITIPLLVAFVATWTFVCCTKNKDKIFLKVPEPRDLITDTLDNNNKSTFSNLYIPAEEERCCQINLLIDKQAGEPHC</sequence>
<keyword evidence="4 8" id="KW-1133">Transmembrane helix</keyword>
<evidence type="ECO:0000256" key="2">
    <source>
        <dbReference type="ARBA" id="ARBA00022692"/>
    </source>
</evidence>
<evidence type="ECO:0000256" key="9">
    <source>
        <dbReference type="SAM" id="SignalP"/>
    </source>
</evidence>
<keyword evidence="7" id="KW-0325">Glycoprotein</keyword>
<evidence type="ECO:0000259" key="10">
    <source>
        <dbReference type="Pfam" id="PF09240"/>
    </source>
</evidence>
<protein>
    <recommendedName>
        <fullName evidence="10">Type I cytokine receptor cytokine-binding domain-containing protein</fullName>
    </recommendedName>
</protein>
<evidence type="ECO:0000256" key="1">
    <source>
        <dbReference type="ARBA" id="ARBA00004479"/>
    </source>
</evidence>
<comment type="subcellular location">
    <subcellularLocation>
        <location evidence="1">Membrane</location>
        <topology evidence="1">Single-pass type I membrane protein</topology>
    </subcellularLocation>
</comment>
<feature type="transmembrane region" description="Helical" evidence="8">
    <location>
        <begin position="302"/>
        <end position="324"/>
    </location>
</feature>
<dbReference type="PANTHER" id="PTHR23037">
    <property type="entry name" value="CYTOKINE RECEPTOR"/>
    <property type="match status" value="1"/>
</dbReference>
<accession>A0A3P9JDI7</accession>
<dbReference type="GO" id="GO:0016020">
    <property type="term" value="C:membrane"/>
    <property type="evidence" value="ECO:0007669"/>
    <property type="project" value="UniProtKB-SubCell"/>
</dbReference>
<feature type="signal peptide" evidence="9">
    <location>
        <begin position="1"/>
        <end position="23"/>
    </location>
</feature>
<feature type="chain" id="PRO_5017971108" description="Type I cytokine receptor cytokine-binding domain-containing protein" evidence="9">
    <location>
        <begin position="24"/>
        <end position="382"/>
    </location>
</feature>
<dbReference type="InterPro" id="IPR036116">
    <property type="entry name" value="FN3_sf"/>
</dbReference>
<evidence type="ECO:0000256" key="8">
    <source>
        <dbReference type="SAM" id="Phobius"/>
    </source>
</evidence>
<reference key="1">
    <citation type="journal article" date="2007" name="Nature">
        <title>The medaka draft genome and insights into vertebrate genome evolution.</title>
        <authorList>
            <person name="Kasahara M."/>
            <person name="Naruse K."/>
            <person name="Sasaki S."/>
            <person name="Nakatani Y."/>
            <person name="Qu W."/>
            <person name="Ahsan B."/>
            <person name="Yamada T."/>
            <person name="Nagayasu Y."/>
            <person name="Doi K."/>
            <person name="Kasai Y."/>
            <person name="Jindo T."/>
            <person name="Kobayashi D."/>
            <person name="Shimada A."/>
            <person name="Toyoda A."/>
            <person name="Kuroki Y."/>
            <person name="Fujiyama A."/>
            <person name="Sasaki T."/>
            <person name="Shimizu A."/>
            <person name="Asakawa S."/>
            <person name="Shimizu N."/>
            <person name="Hashimoto S."/>
            <person name="Yang J."/>
            <person name="Lee Y."/>
            <person name="Matsushima K."/>
            <person name="Sugano S."/>
            <person name="Sakaizumi M."/>
            <person name="Narita T."/>
            <person name="Ohishi K."/>
            <person name="Haga S."/>
            <person name="Ohta F."/>
            <person name="Nomoto H."/>
            <person name="Nogata K."/>
            <person name="Morishita T."/>
            <person name="Endo T."/>
            <person name="Shin-I T."/>
            <person name="Takeda H."/>
            <person name="Morishita S."/>
            <person name="Kohara Y."/>
        </authorList>
    </citation>
    <scope>NUCLEOTIDE SEQUENCE [LARGE SCALE GENOMIC DNA]</scope>
    <source>
        <strain>Hd-rR</strain>
    </source>
</reference>
<dbReference type="InterPro" id="IPR015321">
    <property type="entry name" value="TypeI_recpt_CBD"/>
</dbReference>
<name>A0A3P9JDI7_ORYLA</name>
<keyword evidence="6" id="KW-0675">Receptor</keyword>
<evidence type="ECO:0000256" key="6">
    <source>
        <dbReference type="ARBA" id="ARBA00023170"/>
    </source>
</evidence>
<dbReference type="SUPFAM" id="SSF49265">
    <property type="entry name" value="Fibronectin type III"/>
    <property type="match status" value="2"/>
</dbReference>
<organism evidence="11 12">
    <name type="scientific">Oryzias latipes</name>
    <name type="common">Japanese rice fish</name>
    <name type="synonym">Japanese killifish</name>
    <dbReference type="NCBI Taxonomy" id="8090"/>
    <lineage>
        <taxon>Eukaryota</taxon>
        <taxon>Metazoa</taxon>
        <taxon>Chordata</taxon>
        <taxon>Craniata</taxon>
        <taxon>Vertebrata</taxon>
        <taxon>Euteleostomi</taxon>
        <taxon>Actinopterygii</taxon>
        <taxon>Neopterygii</taxon>
        <taxon>Teleostei</taxon>
        <taxon>Neoteleostei</taxon>
        <taxon>Acanthomorphata</taxon>
        <taxon>Ovalentaria</taxon>
        <taxon>Atherinomorphae</taxon>
        <taxon>Beloniformes</taxon>
        <taxon>Adrianichthyidae</taxon>
        <taxon>Oryziinae</taxon>
        <taxon>Oryzias</taxon>
    </lineage>
</organism>
<proteinExistence type="predicted"/>
<keyword evidence="3 9" id="KW-0732">Signal</keyword>
<keyword evidence="2 8" id="KW-0812">Transmembrane</keyword>
<dbReference type="Pfam" id="PF09240">
    <property type="entry name" value="IL6Ra-bind"/>
    <property type="match status" value="1"/>
</dbReference>
<dbReference type="Ensembl" id="ENSORLT00015020335.1">
    <property type="protein sequence ID" value="ENSORLP00015030319.1"/>
    <property type="gene ID" value="ENSORLG00015013928.1"/>
</dbReference>
<dbReference type="AlphaFoldDB" id="A0A3P9JDI7"/>
<evidence type="ECO:0000256" key="5">
    <source>
        <dbReference type="ARBA" id="ARBA00023136"/>
    </source>
</evidence>
<dbReference type="PANTHER" id="PTHR23037:SF46">
    <property type="entry name" value="INTERLEUKIN 5 RECEPTOR SUBUNIT ALPHA"/>
    <property type="match status" value="1"/>
</dbReference>
<evidence type="ECO:0000256" key="4">
    <source>
        <dbReference type="ARBA" id="ARBA00022989"/>
    </source>
</evidence>
<reference evidence="11 12" key="2">
    <citation type="submission" date="2017-04" db="EMBL/GenBank/DDBJ databases">
        <title>CpG methylation of centromeres and impact of large insertions on vertebrate speciation.</title>
        <authorList>
            <person name="Ichikawa K."/>
            <person name="Yoshimura J."/>
            <person name="Morishita S."/>
        </authorList>
    </citation>
    <scope>NUCLEOTIDE SEQUENCE</scope>
    <source>
        <strain evidence="11 12">HSOK</strain>
    </source>
</reference>
<feature type="domain" description="Type I cytokine receptor cytokine-binding" evidence="10">
    <location>
        <begin position="120"/>
        <end position="196"/>
    </location>
</feature>
<keyword evidence="5 8" id="KW-0472">Membrane</keyword>
<reference evidence="11" key="3">
    <citation type="submission" date="2025-08" db="UniProtKB">
        <authorList>
            <consortium name="Ensembl"/>
        </authorList>
    </citation>
    <scope>IDENTIFICATION</scope>
    <source>
        <strain evidence="11">HSOK</strain>
    </source>
</reference>
<dbReference type="InterPro" id="IPR013783">
    <property type="entry name" value="Ig-like_fold"/>
</dbReference>
<reference evidence="11" key="4">
    <citation type="submission" date="2025-09" db="UniProtKB">
        <authorList>
            <consortium name="Ensembl"/>
        </authorList>
    </citation>
    <scope>IDENTIFICATION</scope>
    <source>
        <strain evidence="11">HSOK</strain>
    </source>
</reference>
<dbReference type="Proteomes" id="UP000265200">
    <property type="component" value="Chromosome 18"/>
</dbReference>
<dbReference type="Gene3D" id="2.60.40.10">
    <property type="entry name" value="Immunoglobulins"/>
    <property type="match status" value="1"/>
</dbReference>